<dbReference type="SUPFAM" id="SSF53474">
    <property type="entry name" value="alpha/beta-Hydrolases"/>
    <property type="match status" value="1"/>
</dbReference>
<evidence type="ECO:0000313" key="2">
    <source>
        <dbReference type="EMBL" id="GAA2123351.1"/>
    </source>
</evidence>
<dbReference type="Pfam" id="PF00561">
    <property type="entry name" value="Abhydrolase_1"/>
    <property type="match status" value="1"/>
</dbReference>
<comment type="caution">
    <text evidence="2">The sequence shown here is derived from an EMBL/GenBank/DDBJ whole genome shotgun (WGS) entry which is preliminary data.</text>
</comment>
<dbReference type="RefSeq" id="WP_344303464.1">
    <property type="nucleotide sequence ID" value="NZ_BAAAQQ010000011.1"/>
</dbReference>
<dbReference type="Proteomes" id="UP001500575">
    <property type="component" value="Unassembled WGS sequence"/>
</dbReference>
<feature type="domain" description="AB hydrolase-1" evidence="1">
    <location>
        <begin position="19"/>
        <end position="117"/>
    </location>
</feature>
<dbReference type="GO" id="GO:0016787">
    <property type="term" value="F:hydrolase activity"/>
    <property type="evidence" value="ECO:0007669"/>
    <property type="project" value="UniProtKB-KW"/>
</dbReference>
<dbReference type="InterPro" id="IPR000073">
    <property type="entry name" value="AB_hydrolase_1"/>
</dbReference>
<dbReference type="PANTHER" id="PTHR43798">
    <property type="entry name" value="MONOACYLGLYCEROL LIPASE"/>
    <property type="match status" value="1"/>
</dbReference>
<dbReference type="PRINTS" id="PR00111">
    <property type="entry name" value="ABHYDROLASE"/>
</dbReference>
<proteinExistence type="predicted"/>
<protein>
    <submittedName>
        <fullName evidence="2">Alpha/beta hydrolase</fullName>
    </submittedName>
</protein>
<keyword evidence="2" id="KW-0378">Hydrolase</keyword>
<keyword evidence="3" id="KW-1185">Reference proteome</keyword>
<dbReference type="InterPro" id="IPR050266">
    <property type="entry name" value="AB_hydrolase_sf"/>
</dbReference>
<evidence type="ECO:0000259" key="1">
    <source>
        <dbReference type="Pfam" id="PF00561"/>
    </source>
</evidence>
<organism evidence="2 3">
    <name type="scientific">Nocardioides bigeumensis</name>
    <dbReference type="NCBI Taxonomy" id="433657"/>
    <lineage>
        <taxon>Bacteria</taxon>
        <taxon>Bacillati</taxon>
        <taxon>Actinomycetota</taxon>
        <taxon>Actinomycetes</taxon>
        <taxon>Propionibacteriales</taxon>
        <taxon>Nocardioidaceae</taxon>
        <taxon>Nocardioides</taxon>
    </lineage>
</organism>
<name>A0ABN2YBK3_9ACTN</name>
<evidence type="ECO:0000313" key="3">
    <source>
        <dbReference type="Proteomes" id="UP001500575"/>
    </source>
</evidence>
<dbReference type="EMBL" id="BAAAQQ010000011">
    <property type="protein sequence ID" value="GAA2123351.1"/>
    <property type="molecule type" value="Genomic_DNA"/>
</dbReference>
<dbReference type="Gene3D" id="3.40.50.1820">
    <property type="entry name" value="alpha/beta hydrolase"/>
    <property type="match status" value="1"/>
</dbReference>
<accession>A0ABN2YBK3</accession>
<gene>
    <name evidence="2" type="ORF">GCM10009843_19000</name>
</gene>
<reference evidence="2 3" key="1">
    <citation type="journal article" date="2019" name="Int. J. Syst. Evol. Microbiol.">
        <title>The Global Catalogue of Microorganisms (GCM) 10K type strain sequencing project: providing services to taxonomists for standard genome sequencing and annotation.</title>
        <authorList>
            <consortium name="The Broad Institute Genomics Platform"/>
            <consortium name="The Broad Institute Genome Sequencing Center for Infectious Disease"/>
            <person name="Wu L."/>
            <person name="Ma J."/>
        </authorList>
    </citation>
    <scope>NUCLEOTIDE SEQUENCE [LARGE SCALE GENOMIC DNA]</scope>
    <source>
        <strain evidence="2 3">JCM 16021</strain>
    </source>
</reference>
<sequence>MTTDELLAHDRSGPTTGVPVVLIHAGVADRRMWDGLVPLLADEHDVVRVDLRGFGESTTRPSDGWSITADLLTTLDALGIARAHLVGASMGAGVAVEVALEHPGMVASLLLQAPGGSLIPRMTDDLRAFAVAENDALEAGDLDAAAQANVDHWLVGPGRSADAVPADVRALVHAMQKRAFELTGDWDEIEEAEPDPEPLDRLHELDVPTLVLTGGHDLTAVGEAAAAVLAGVRGARHEHWDDVAHLPALERPADVARLTKGWLASAS</sequence>
<dbReference type="InterPro" id="IPR029058">
    <property type="entry name" value="AB_hydrolase_fold"/>
</dbReference>
<dbReference type="PANTHER" id="PTHR43798:SF33">
    <property type="entry name" value="HYDROLASE, PUTATIVE (AFU_ORTHOLOGUE AFUA_2G14860)-RELATED"/>
    <property type="match status" value="1"/>
</dbReference>